<evidence type="ECO:0000313" key="2">
    <source>
        <dbReference type="EMBL" id="MXO74352.1"/>
    </source>
</evidence>
<gene>
    <name evidence="2" type="ORF">GRI40_03820</name>
</gene>
<protein>
    <submittedName>
        <fullName evidence="2">Nuclear transport factor 2 family protein</fullName>
    </submittedName>
</protein>
<name>A0A6I4TAV1_9SPHN</name>
<accession>A0A6I4TAV1</accession>
<reference evidence="2 3" key="1">
    <citation type="submission" date="2019-12" db="EMBL/GenBank/DDBJ databases">
        <title>Genomic-based taxomic classification of the family Erythrobacteraceae.</title>
        <authorList>
            <person name="Xu L."/>
        </authorList>
    </citation>
    <scope>NUCLEOTIDE SEQUENCE [LARGE SCALE GENOMIC DNA]</scope>
    <source>
        <strain evidence="2 3">100921-2</strain>
    </source>
</reference>
<dbReference type="EMBL" id="WTZA01000001">
    <property type="protein sequence ID" value="MXO74352.1"/>
    <property type="molecule type" value="Genomic_DNA"/>
</dbReference>
<dbReference type="AlphaFoldDB" id="A0A6I4TAV1"/>
<dbReference type="CDD" id="cd00531">
    <property type="entry name" value="NTF2_like"/>
    <property type="match status" value="1"/>
</dbReference>
<keyword evidence="3" id="KW-1185">Reference proteome</keyword>
<dbReference type="InterPro" id="IPR037401">
    <property type="entry name" value="SnoaL-like"/>
</dbReference>
<evidence type="ECO:0000313" key="3">
    <source>
        <dbReference type="Proteomes" id="UP000439522"/>
    </source>
</evidence>
<dbReference type="InterPro" id="IPR032710">
    <property type="entry name" value="NTF2-like_dom_sf"/>
</dbReference>
<organism evidence="2 3">
    <name type="scientific">Tsuneonella aeria</name>
    <dbReference type="NCBI Taxonomy" id="1837929"/>
    <lineage>
        <taxon>Bacteria</taxon>
        <taxon>Pseudomonadati</taxon>
        <taxon>Pseudomonadota</taxon>
        <taxon>Alphaproteobacteria</taxon>
        <taxon>Sphingomonadales</taxon>
        <taxon>Erythrobacteraceae</taxon>
        <taxon>Tsuneonella</taxon>
    </lineage>
</organism>
<proteinExistence type="predicted"/>
<dbReference type="SUPFAM" id="SSF54427">
    <property type="entry name" value="NTF2-like"/>
    <property type="match status" value="1"/>
</dbReference>
<evidence type="ECO:0000259" key="1">
    <source>
        <dbReference type="Pfam" id="PF13577"/>
    </source>
</evidence>
<dbReference type="Gene3D" id="3.10.450.50">
    <property type="match status" value="1"/>
</dbReference>
<dbReference type="RefSeq" id="WP_160610116.1">
    <property type="nucleotide sequence ID" value="NZ_WTZA01000001.1"/>
</dbReference>
<dbReference type="OrthoDB" id="7510033at2"/>
<comment type="caution">
    <text evidence="2">The sequence shown here is derived from an EMBL/GenBank/DDBJ whole genome shotgun (WGS) entry which is preliminary data.</text>
</comment>
<feature type="domain" description="SnoaL-like" evidence="1">
    <location>
        <begin position="6"/>
        <end position="131"/>
    </location>
</feature>
<dbReference type="Proteomes" id="UP000439522">
    <property type="component" value="Unassembled WGS sequence"/>
</dbReference>
<dbReference type="Pfam" id="PF13577">
    <property type="entry name" value="SnoaL_4"/>
    <property type="match status" value="1"/>
</dbReference>
<sequence length="183" mass="20878">MPFTLQQLSDLEDIRQLKARYFRCIDTGNEGELATLFTEDVRVDLRGGGYRLQVEGRGEMIDFIGSSFNSDIVAMHHGHTPEIAFVAPDEATGTWYLQDRFIDPVRGTDTIGSSLYYDTYRRTDDGWKIAASEYERVYEEVSPIRAEARLTAHLLAKTGRPPERRVDTGRWLTWYEEGTSSDG</sequence>